<dbReference type="EC" id="6.1.1.17" evidence="10"/>
<dbReference type="Proteomes" id="UP000056255">
    <property type="component" value="Chromosome"/>
</dbReference>
<evidence type="ECO:0000313" key="24">
    <source>
        <dbReference type="Proteomes" id="UP000062475"/>
    </source>
</evidence>
<accession>A0A088E8B0</accession>
<keyword evidence="5 10" id="KW-0547">Nucleotide-binding</keyword>
<dbReference type="Gene3D" id="3.40.50.620">
    <property type="entry name" value="HUPs"/>
    <property type="match status" value="1"/>
</dbReference>
<evidence type="ECO:0000313" key="14">
    <source>
        <dbReference type="EMBL" id="AIM28253.1"/>
    </source>
</evidence>
<dbReference type="PATRIC" id="fig|43687.5.peg.2288"/>
<dbReference type="GO" id="GO:0043604">
    <property type="term" value="P:amide biosynthetic process"/>
    <property type="evidence" value="ECO:0007669"/>
    <property type="project" value="TreeGrafter"/>
</dbReference>
<keyword evidence="4 10" id="KW-0436">Ligase</keyword>
<sequence length="566" mass="65210">MTMELEEIVYKYALWNAVKHNGQAQVGPVVSKVFAERPELKANAKEVVKLAEKMVAKVNAMSLEQQTAELQKYPELLEERKKEEKKTLSPLPNVKGTVVTRFAPNPDGPLHLGNARAAVLSFEYAKMYKGKFILRFDDTDPKVKKPIKEAYDWIRDDLRWLNITWDLEFKASERMSAYYNVAKVMLEKGFAYVDTLSDAEFKAWRDSRNKTVYKPRTNPPEVNLELWEKMLNGDFDEGKAVVRIKTNPEDPDPSKIDWVMLRIIDTKRNPHPIAGDKFRVWPTYNFATAVDDHEFGITHILRAKEHTTNTEKQRWVYDYMGWEMPTVLEFGRLKLEGFMMSKSKIRGMLETGSERDDPRLPTLAGLRRRGIIPDTVREIIIQVGLKVTDATISFDNIASVNRKLLDPVAKRLMFVREGVLFKLEIPQEMKAKVPLIPARQEFREIFVKPGDEIYLDKGDVEEGKVVRLMDLCNVKIEGDRLRFLSQDLESAKRMGANIIQWVKKSESKSVNVIKADPNKDVEEIRGYGEGYFETLKPGDIVQLVRYGFARVDSISRGEITMIFAHE</sequence>
<keyword evidence="8 10" id="KW-0030">Aminoacyl-tRNA synthetase</keyword>
<proteinExistence type="inferred from homology"/>
<dbReference type="Pfam" id="PF00749">
    <property type="entry name" value="tRNA-synt_1c"/>
    <property type="match status" value="1"/>
</dbReference>
<evidence type="ECO:0000256" key="2">
    <source>
        <dbReference type="ARBA" id="ARBA00008927"/>
    </source>
</evidence>
<dbReference type="RefSeq" id="WP_012022057.1">
    <property type="nucleotide sequence ID" value="NZ_AP019770.1"/>
</dbReference>
<evidence type="ECO:0000256" key="7">
    <source>
        <dbReference type="ARBA" id="ARBA00022917"/>
    </source>
</evidence>
<evidence type="ECO:0000313" key="21">
    <source>
        <dbReference type="Proteomes" id="UP000056255"/>
    </source>
</evidence>
<evidence type="ECO:0000256" key="8">
    <source>
        <dbReference type="ARBA" id="ARBA00023146"/>
    </source>
</evidence>
<evidence type="ECO:0000256" key="4">
    <source>
        <dbReference type="ARBA" id="ARBA00022598"/>
    </source>
</evidence>
<evidence type="ECO:0000313" key="15">
    <source>
        <dbReference type="EMBL" id="AKV75060.1"/>
    </source>
</evidence>
<gene>
    <name evidence="10" type="primary">gltX</name>
    <name evidence="14" type="ORF">HA72_2131</name>
    <name evidence="15" type="ORF">MsedA_2181</name>
    <name evidence="16" type="ORF">MsedB_2183</name>
    <name evidence="17" type="ORF">MsedC_2181</name>
    <name evidence="18" type="ORF">MsedD_2182</name>
    <name evidence="19" type="ORF">MsedE_2183</name>
</gene>
<dbReference type="NCBIfam" id="TIGR00463">
    <property type="entry name" value="gltX_arch"/>
    <property type="match status" value="1"/>
</dbReference>
<comment type="subcellular location">
    <subcellularLocation>
        <location evidence="1 10">Cytoplasm</location>
    </subcellularLocation>
</comment>
<dbReference type="NCBIfam" id="NF003169">
    <property type="entry name" value="PRK04156.1"/>
    <property type="match status" value="1"/>
</dbReference>
<feature type="short sequence motif" description="'HIGH' region" evidence="10">
    <location>
        <begin position="104"/>
        <end position="114"/>
    </location>
</feature>
<comment type="similarity">
    <text evidence="2 10">Belongs to the class-I aminoacyl-tRNA synthetase family. Glutamate--tRNA ligase type 2 subfamily.</text>
</comment>
<evidence type="ECO:0000313" key="16">
    <source>
        <dbReference type="EMBL" id="AKV77299.1"/>
    </source>
</evidence>
<dbReference type="Pfam" id="PF20974">
    <property type="entry name" value="tRNA-synt_1c_C2"/>
    <property type="match status" value="1"/>
</dbReference>
<dbReference type="InterPro" id="IPR020056">
    <property type="entry name" value="Rbsml_bL25/Gln-tRNA_synth_N"/>
</dbReference>
<dbReference type="SUPFAM" id="SSF50715">
    <property type="entry name" value="Ribosomal protein L25-like"/>
    <property type="match status" value="1"/>
</dbReference>
<dbReference type="SMR" id="A0A088E8B0"/>
<keyword evidence="6 10" id="KW-0067">ATP-binding</keyword>
<reference evidence="19 21" key="3">
    <citation type="submission" date="2015-07" db="EMBL/GenBank/DDBJ databases">
        <title>Physiological, transcriptional responses and genome re-sequencing of acid resistant extremely thermoacidophilic Metallosphaera sedula SARC-M1.</title>
        <authorList>
            <person name="Ai C."/>
            <person name="McCarthy S."/>
            <person name="Eckrich V."/>
            <person name="Rudrappa D."/>
            <person name="Qiu G."/>
            <person name="Blum P."/>
        </authorList>
    </citation>
    <scope>NUCLEOTIDE SEQUENCE [LARGE SCALE GENOMIC DNA]</scope>
    <source>
        <strain evidence="19 21">SARC-M1</strain>
    </source>
</reference>
<reference evidence="22 23" key="2">
    <citation type="journal article" date="2015" name="Genome Announc.">
        <title>Complete Genome Sequences of Evolved Arsenate-Resistant Metallosphaera sedula Strains.</title>
        <authorList>
            <person name="Ai C."/>
            <person name="McCarthy S."/>
            <person name="Schackwitz W."/>
            <person name="Martin J."/>
            <person name="Lipzen A."/>
            <person name="Blum P."/>
        </authorList>
    </citation>
    <scope>NUCLEOTIDE SEQUENCE [LARGE SCALE GENOMIC DNA]</scope>
    <source>
        <strain evidence="17 23">ARS120-1</strain>
        <strain evidence="18 22">ARS120-2</strain>
        <strain evidence="15 25">ARS50-1</strain>
        <strain evidence="16 24">ARS50-2</strain>
    </source>
</reference>
<dbReference type="OrthoDB" id="10470at2157"/>
<dbReference type="SUPFAM" id="SSF52374">
    <property type="entry name" value="Nucleotidylyl transferase"/>
    <property type="match status" value="1"/>
</dbReference>
<dbReference type="EMBL" id="CP012174">
    <property type="protein sequence ID" value="AKV79549.1"/>
    <property type="molecule type" value="Genomic_DNA"/>
</dbReference>
<dbReference type="AlphaFoldDB" id="A0A088E8B0"/>
<dbReference type="OMA" id="ANRYFFV"/>
<evidence type="ECO:0000259" key="13">
    <source>
        <dbReference type="Pfam" id="PF20974"/>
    </source>
</evidence>
<evidence type="ECO:0000256" key="9">
    <source>
        <dbReference type="ARBA" id="ARBA00048351"/>
    </source>
</evidence>
<evidence type="ECO:0000313" key="18">
    <source>
        <dbReference type="EMBL" id="AKV81794.1"/>
    </source>
</evidence>
<reference evidence="14 20" key="1">
    <citation type="journal article" date="2014" name="J. Bacteriol.">
        <title>Role of an Archaeal PitA Transporter in the Copper and Arsenic Resistance of Metallosphaera sedula, an Extreme Thermoacidophile.</title>
        <authorList>
            <person name="McCarthy S."/>
            <person name="Ai C."/>
            <person name="Wheaton G."/>
            <person name="Tevatia R."/>
            <person name="Eckrich V."/>
            <person name="Kelly R."/>
            <person name="Blum P."/>
        </authorList>
    </citation>
    <scope>NUCLEOTIDE SEQUENCE [LARGE SCALE GENOMIC DNA]</scope>
    <source>
        <strain evidence="14 20">CuR1</strain>
    </source>
</reference>
<dbReference type="Proteomes" id="UP000061362">
    <property type="component" value="Chromosome"/>
</dbReference>
<evidence type="ECO:0000313" key="25">
    <source>
        <dbReference type="Proteomes" id="UP000068832"/>
    </source>
</evidence>
<evidence type="ECO:0000256" key="10">
    <source>
        <dbReference type="HAMAP-Rule" id="MF_02076"/>
    </source>
</evidence>
<dbReference type="PANTHER" id="PTHR43097:SF5">
    <property type="entry name" value="GLUTAMATE--TRNA LIGASE"/>
    <property type="match status" value="1"/>
</dbReference>
<dbReference type="PRINTS" id="PR00987">
    <property type="entry name" value="TRNASYNTHGLU"/>
</dbReference>
<evidence type="ECO:0000259" key="12">
    <source>
        <dbReference type="Pfam" id="PF03950"/>
    </source>
</evidence>
<dbReference type="HAMAP" id="MF_02076">
    <property type="entry name" value="Glu_tRNA_synth_type2"/>
    <property type="match status" value="1"/>
</dbReference>
<dbReference type="GO" id="GO:0004818">
    <property type="term" value="F:glutamate-tRNA ligase activity"/>
    <property type="evidence" value="ECO:0007669"/>
    <property type="project" value="UniProtKB-UniRule"/>
</dbReference>
<dbReference type="InterPro" id="IPR049437">
    <property type="entry name" value="tRNA-synt_1c_C2"/>
</dbReference>
<feature type="domain" description="Glutamyl/glutaminyl-tRNA synthetase class Ib anti-codon binding" evidence="12">
    <location>
        <begin position="409"/>
        <end position="479"/>
    </location>
</feature>
<evidence type="ECO:0000259" key="11">
    <source>
        <dbReference type="Pfam" id="PF00749"/>
    </source>
</evidence>
<dbReference type="Pfam" id="PF03950">
    <property type="entry name" value="tRNA-synt_1c_C"/>
    <property type="match status" value="1"/>
</dbReference>
<keyword evidence="3 10" id="KW-0963">Cytoplasm</keyword>
<dbReference type="EMBL" id="CP012173">
    <property type="protein sequence ID" value="AKV77299.1"/>
    <property type="molecule type" value="Genomic_DNA"/>
</dbReference>
<evidence type="ECO:0000313" key="23">
    <source>
        <dbReference type="Proteomes" id="UP000062398"/>
    </source>
</evidence>
<comment type="catalytic activity">
    <reaction evidence="9 10">
        <text>tRNA(Glu) + L-glutamate + ATP = L-glutamyl-tRNA(Glu) + AMP + diphosphate</text>
        <dbReference type="Rhea" id="RHEA:23540"/>
        <dbReference type="Rhea" id="RHEA-COMP:9663"/>
        <dbReference type="Rhea" id="RHEA-COMP:9680"/>
        <dbReference type="ChEBI" id="CHEBI:29985"/>
        <dbReference type="ChEBI" id="CHEBI:30616"/>
        <dbReference type="ChEBI" id="CHEBI:33019"/>
        <dbReference type="ChEBI" id="CHEBI:78442"/>
        <dbReference type="ChEBI" id="CHEBI:78520"/>
        <dbReference type="ChEBI" id="CHEBI:456215"/>
        <dbReference type="EC" id="6.1.1.17"/>
    </reaction>
</comment>
<dbReference type="GO" id="GO:0006424">
    <property type="term" value="P:glutamyl-tRNA aminoacylation"/>
    <property type="evidence" value="ECO:0007669"/>
    <property type="project" value="UniProtKB-UniRule"/>
</dbReference>
<dbReference type="PANTHER" id="PTHR43097">
    <property type="entry name" value="GLUTAMINE-TRNA LIGASE"/>
    <property type="match status" value="1"/>
</dbReference>
<dbReference type="GO" id="GO:0005524">
    <property type="term" value="F:ATP binding"/>
    <property type="evidence" value="ECO:0007669"/>
    <property type="project" value="UniProtKB-UniRule"/>
</dbReference>
<name>A0A088E8B0_9CREN</name>
<organism evidence="14 20">
    <name type="scientific">Metallosphaera sedula</name>
    <dbReference type="NCBI Taxonomy" id="43687"/>
    <lineage>
        <taxon>Archaea</taxon>
        <taxon>Thermoproteota</taxon>
        <taxon>Thermoprotei</taxon>
        <taxon>Sulfolobales</taxon>
        <taxon>Sulfolobaceae</taxon>
        <taxon>Metallosphaera</taxon>
    </lineage>
</organism>
<dbReference type="InterPro" id="IPR000924">
    <property type="entry name" value="Glu/Gln-tRNA-synth"/>
</dbReference>
<dbReference type="InterPro" id="IPR050132">
    <property type="entry name" value="Gln/Glu-tRNA_Ligase"/>
</dbReference>
<dbReference type="InterPro" id="IPR011035">
    <property type="entry name" value="Ribosomal_bL25/Gln-tRNA_synth"/>
</dbReference>
<dbReference type="InterPro" id="IPR020058">
    <property type="entry name" value="Glu/Gln-tRNA-synth_Ib_cat-dom"/>
</dbReference>
<dbReference type="Gene3D" id="2.40.240.10">
    <property type="entry name" value="Ribosomal Protein L25, Chain P"/>
    <property type="match status" value="1"/>
</dbReference>
<dbReference type="InterPro" id="IPR004526">
    <property type="entry name" value="Glu-tRNA-synth_arc/euk"/>
</dbReference>
<protein>
    <recommendedName>
        <fullName evidence="10">Glutamate--tRNA ligase</fullName>
        <ecNumber evidence="10">6.1.1.17</ecNumber>
    </recommendedName>
    <alternativeName>
        <fullName evidence="10">Glutamyl-tRNA synthetase</fullName>
        <shortName evidence="10">GluRS</shortName>
    </alternativeName>
</protein>
<dbReference type="EMBL" id="CP012175">
    <property type="protein sequence ID" value="AKV81794.1"/>
    <property type="molecule type" value="Genomic_DNA"/>
</dbReference>
<dbReference type="EMBL" id="CP012176">
    <property type="protein sequence ID" value="AKV84027.1"/>
    <property type="molecule type" value="Genomic_DNA"/>
</dbReference>
<keyword evidence="7 10" id="KW-0648">Protein biosynthesis</keyword>
<dbReference type="Proteomes" id="UP000068832">
    <property type="component" value="Chromosome"/>
</dbReference>
<comment type="function">
    <text evidence="10">Catalyzes the attachment of glutamate to tRNA(Glu) in a two-step reaction: glutamate is first activated by ATP to form Glu-AMP and then transferred to the acceptor end of tRNA(Glu).</text>
</comment>
<dbReference type="EMBL" id="CP008822">
    <property type="protein sequence ID" value="AIM28253.1"/>
    <property type="molecule type" value="Genomic_DNA"/>
</dbReference>
<evidence type="ECO:0000256" key="6">
    <source>
        <dbReference type="ARBA" id="ARBA00022840"/>
    </source>
</evidence>
<dbReference type="GeneID" id="91756669"/>
<evidence type="ECO:0000313" key="20">
    <source>
        <dbReference type="Proteomes" id="UP000029084"/>
    </source>
</evidence>
<evidence type="ECO:0000256" key="3">
    <source>
        <dbReference type="ARBA" id="ARBA00022490"/>
    </source>
</evidence>
<feature type="domain" description="tRNA synthetases class I (E and Q) anti-codon binding" evidence="13">
    <location>
        <begin position="498"/>
        <end position="552"/>
    </location>
</feature>
<dbReference type="InterPro" id="IPR014729">
    <property type="entry name" value="Rossmann-like_a/b/a_fold"/>
</dbReference>
<evidence type="ECO:0000256" key="5">
    <source>
        <dbReference type="ARBA" id="ARBA00022741"/>
    </source>
</evidence>
<dbReference type="Proteomes" id="UP000029084">
    <property type="component" value="Chromosome"/>
</dbReference>
<feature type="domain" description="Glutamyl/glutaminyl-tRNA synthetase class Ib catalytic" evidence="11">
    <location>
        <begin position="98"/>
        <end position="406"/>
    </location>
</feature>
<dbReference type="Proteomes" id="UP000062475">
    <property type="component" value="Chromosome"/>
</dbReference>
<dbReference type="EMBL" id="CP012172">
    <property type="protein sequence ID" value="AKV75060.1"/>
    <property type="molecule type" value="Genomic_DNA"/>
</dbReference>
<evidence type="ECO:0000256" key="1">
    <source>
        <dbReference type="ARBA" id="ARBA00004496"/>
    </source>
</evidence>
<dbReference type="Gene3D" id="2.40.240.100">
    <property type="match status" value="1"/>
</dbReference>
<evidence type="ECO:0000313" key="19">
    <source>
        <dbReference type="EMBL" id="AKV84027.1"/>
    </source>
</evidence>
<evidence type="ECO:0000313" key="17">
    <source>
        <dbReference type="EMBL" id="AKV79549.1"/>
    </source>
</evidence>
<evidence type="ECO:0000313" key="22">
    <source>
        <dbReference type="Proteomes" id="UP000061362"/>
    </source>
</evidence>
<dbReference type="Proteomes" id="UP000062398">
    <property type="component" value="Chromosome"/>
</dbReference>
<dbReference type="GO" id="GO:0005829">
    <property type="term" value="C:cytosol"/>
    <property type="evidence" value="ECO:0007669"/>
    <property type="project" value="TreeGrafter"/>
</dbReference>
<dbReference type="InterPro" id="IPR020059">
    <property type="entry name" value="Glu/Gln-tRNA-synth_Ib_codon-bd"/>
</dbReference>